<dbReference type="Pfam" id="PF00078">
    <property type="entry name" value="RVT_1"/>
    <property type="match status" value="1"/>
</dbReference>
<evidence type="ECO:0000256" key="1">
    <source>
        <dbReference type="ARBA" id="ARBA00012493"/>
    </source>
</evidence>
<keyword evidence="7" id="KW-0695">RNA-directed DNA polymerase</keyword>
<proteinExistence type="predicted"/>
<dbReference type="SUPFAM" id="SSF56672">
    <property type="entry name" value="DNA/RNA polymerases"/>
    <property type="match status" value="1"/>
</dbReference>
<dbReference type="InterPro" id="IPR001969">
    <property type="entry name" value="Aspartic_peptidase_AS"/>
</dbReference>
<dbReference type="Pfam" id="PF17917">
    <property type="entry name" value="RT_RNaseH"/>
    <property type="match status" value="1"/>
</dbReference>
<dbReference type="SUPFAM" id="SSF57756">
    <property type="entry name" value="Retrovirus zinc finger-like domains"/>
    <property type="match status" value="1"/>
</dbReference>
<dbReference type="PANTHER" id="PTHR37984">
    <property type="entry name" value="PROTEIN CBG26694"/>
    <property type="match status" value="1"/>
</dbReference>
<evidence type="ECO:0000259" key="12">
    <source>
        <dbReference type="PROSITE" id="PS50994"/>
    </source>
</evidence>
<evidence type="ECO:0000256" key="7">
    <source>
        <dbReference type="ARBA" id="ARBA00022918"/>
    </source>
</evidence>
<dbReference type="InterPro" id="IPR000477">
    <property type="entry name" value="RT_dom"/>
</dbReference>
<dbReference type="SMART" id="SM00343">
    <property type="entry name" value="ZnF_C2HC"/>
    <property type="match status" value="2"/>
</dbReference>
<feature type="domain" description="CCHC-type" evidence="10">
    <location>
        <begin position="242"/>
        <end position="258"/>
    </location>
</feature>
<dbReference type="InterPro" id="IPR001878">
    <property type="entry name" value="Znf_CCHC"/>
</dbReference>
<keyword evidence="2" id="KW-0808">Transferase</keyword>
<dbReference type="STRING" id="282301.A0A267FLK8"/>
<feature type="compositionally biased region" description="Polar residues" evidence="9">
    <location>
        <begin position="1240"/>
        <end position="1251"/>
    </location>
</feature>
<dbReference type="InterPro" id="IPR036875">
    <property type="entry name" value="Znf_CCHC_sf"/>
</dbReference>
<dbReference type="Gene3D" id="3.30.420.10">
    <property type="entry name" value="Ribonuclease H-like superfamily/Ribonuclease H"/>
    <property type="match status" value="1"/>
</dbReference>
<evidence type="ECO:0000256" key="9">
    <source>
        <dbReference type="SAM" id="MobiDB-lite"/>
    </source>
</evidence>
<evidence type="ECO:0000256" key="6">
    <source>
        <dbReference type="ARBA" id="ARBA00022801"/>
    </source>
</evidence>
<dbReference type="GO" id="GO:0003676">
    <property type="term" value="F:nucleic acid binding"/>
    <property type="evidence" value="ECO:0007669"/>
    <property type="project" value="InterPro"/>
</dbReference>
<dbReference type="FunFam" id="1.10.340.70:FF:000004">
    <property type="entry name" value="Retrovirus-related Pol polyprotein from transposon 297-like Protein"/>
    <property type="match status" value="1"/>
</dbReference>
<evidence type="ECO:0000256" key="8">
    <source>
        <dbReference type="PROSITE-ProRule" id="PRU00047"/>
    </source>
</evidence>
<comment type="caution">
    <text evidence="13">The sequence shown here is derived from an EMBL/GenBank/DDBJ whole genome shotgun (WGS) entry which is preliminary data.</text>
</comment>
<dbReference type="OrthoDB" id="10068977at2759"/>
<dbReference type="GO" id="GO:0004519">
    <property type="term" value="F:endonuclease activity"/>
    <property type="evidence" value="ECO:0007669"/>
    <property type="project" value="UniProtKB-KW"/>
</dbReference>
<keyword evidence="5" id="KW-0255">Endonuclease</keyword>
<evidence type="ECO:0000259" key="11">
    <source>
        <dbReference type="PROSITE" id="PS50878"/>
    </source>
</evidence>
<dbReference type="EMBL" id="NIVC01000986">
    <property type="protein sequence ID" value="PAA73919.1"/>
    <property type="molecule type" value="Genomic_DNA"/>
</dbReference>
<dbReference type="InterPro" id="IPR036397">
    <property type="entry name" value="RNaseH_sf"/>
</dbReference>
<dbReference type="InterPro" id="IPR001584">
    <property type="entry name" value="Integrase_cat-core"/>
</dbReference>
<keyword evidence="14" id="KW-1185">Reference proteome</keyword>
<evidence type="ECO:0000256" key="5">
    <source>
        <dbReference type="ARBA" id="ARBA00022759"/>
    </source>
</evidence>
<keyword evidence="4" id="KW-0540">Nuclease</keyword>
<dbReference type="Gene3D" id="2.40.70.10">
    <property type="entry name" value="Acid Proteases"/>
    <property type="match status" value="1"/>
</dbReference>
<dbReference type="InterPro" id="IPR050951">
    <property type="entry name" value="Retrovirus_Pol_polyprotein"/>
</dbReference>
<dbReference type="CDD" id="cd01647">
    <property type="entry name" value="RT_LTR"/>
    <property type="match status" value="1"/>
</dbReference>
<dbReference type="Gene3D" id="3.10.10.10">
    <property type="entry name" value="HIV Type 1 Reverse Transcriptase, subunit A, domain 1"/>
    <property type="match status" value="1"/>
</dbReference>
<feature type="compositionally biased region" description="Polar residues" evidence="9">
    <location>
        <begin position="196"/>
        <end position="214"/>
    </location>
</feature>
<dbReference type="SUPFAM" id="SSF50630">
    <property type="entry name" value="Acid proteases"/>
    <property type="match status" value="1"/>
</dbReference>
<keyword evidence="3" id="KW-0548">Nucleotidyltransferase</keyword>
<evidence type="ECO:0000259" key="10">
    <source>
        <dbReference type="PROSITE" id="PS50158"/>
    </source>
</evidence>
<dbReference type="GO" id="GO:0003964">
    <property type="term" value="F:RNA-directed DNA polymerase activity"/>
    <property type="evidence" value="ECO:0007669"/>
    <property type="project" value="UniProtKB-KW"/>
</dbReference>
<keyword evidence="8" id="KW-0862">Zinc</keyword>
<dbReference type="InterPro" id="IPR012337">
    <property type="entry name" value="RNaseH-like_sf"/>
</dbReference>
<feature type="domain" description="CCHC-type" evidence="10">
    <location>
        <begin position="222"/>
        <end position="237"/>
    </location>
</feature>
<keyword evidence="8" id="KW-0863">Zinc-finger</keyword>
<dbReference type="InterPro" id="IPR041588">
    <property type="entry name" value="Integrase_H2C2"/>
</dbReference>
<dbReference type="GO" id="GO:0015074">
    <property type="term" value="P:DNA integration"/>
    <property type="evidence" value="ECO:0007669"/>
    <property type="project" value="InterPro"/>
</dbReference>
<organism evidence="13 14">
    <name type="scientific">Macrostomum lignano</name>
    <dbReference type="NCBI Taxonomy" id="282301"/>
    <lineage>
        <taxon>Eukaryota</taxon>
        <taxon>Metazoa</taxon>
        <taxon>Spiralia</taxon>
        <taxon>Lophotrochozoa</taxon>
        <taxon>Platyhelminthes</taxon>
        <taxon>Rhabditophora</taxon>
        <taxon>Macrostomorpha</taxon>
        <taxon>Macrostomida</taxon>
        <taxon>Macrostomidae</taxon>
        <taxon>Macrostomum</taxon>
    </lineage>
</organism>
<dbReference type="Pfam" id="PF17921">
    <property type="entry name" value="Integrase_H2C2"/>
    <property type="match status" value="1"/>
</dbReference>
<feature type="domain" description="Reverse transcriptase" evidence="11">
    <location>
        <begin position="458"/>
        <end position="641"/>
    </location>
</feature>
<dbReference type="PROSITE" id="PS00141">
    <property type="entry name" value="ASP_PROTEASE"/>
    <property type="match status" value="1"/>
</dbReference>
<dbReference type="Proteomes" id="UP000215902">
    <property type="component" value="Unassembled WGS sequence"/>
</dbReference>
<evidence type="ECO:0000256" key="3">
    <source>
        <dbReference type="ARBA" id="ARBA00022695"/>
    </source>
</evidence>
<dbReference type="Pfam" id="PF13975">
    <property type="entry name" value="gag-asp_proteas"/>
    <property type="match status" value="1"/>
</dbReference>
<sequence length="1285" mass="145880">MAQSMEYRLGEMPLSYPEIEQYFKRLLFYLEATEKNEQAKAVLLATCGESAFNLVEELIKPEDITKAGVTFKSIQDTLLEHFKPKVLLHYERHVFHSTVQKDAESITNFVARLKQQANKCQYGELREDLILSQFIFGLRSQNLRQKLLSKGTLELNDAIQEGLMTESIATATDKPETIANVQNAGTFSRPRSCSAQRSVSFKQPQGHLHNQSSGKPKGKTAKCHTCGKSGHLRSACRFREAKCHKCGKVGHLATVCRSKAMNAIQRMPSCSPSPGNTSSYHLELIHAVRQPKTGYSDQWFVRCRLGKTEVNMLVDTGSQVTVVPDQIAKSSGLELQPVSQKLRSYGGFQATVTSVIYGAKLQVIGGKSASENIYVGHDTTAILGMNFIPSLDLVRMDQAVRVSNEHKCLPVVRDQNSNFIASFRLRSGVSMEGMRFPARSLPFSMKSMVETELRRLLASGIIYSVKNPTVAAPIVPVVKPEGSVRPIRLCGDYSMTLNRLIDVDKYRFPKMEEILAKIPNAKFYTVLDLEQAFLQVALSPESQELTCISTHMGFFAFRYLQFGISAAPLIFQEIMDEVLRDVPFTASYQDDIIIGTPEDSAEKHMQLVRQVKDRLANCGFKINQRKSQECRREVRFLGFILRDGGMHPDPARMEAWKRLPYPKDKDQLRSALCTFRHYGVFCKNFSMIARPLYQLLKKGVHWSWHGKQSEAFDKLKSIIAGGVITAYDITKPLYLICDASKDGLGYVLAHDPMQRQVVWLGSRVLTPAESNYANIEREALAIVEGTRYFYQYLAGRKFTIISDHRPLQYIFNPNKVSERVSARIQRWALLLRAYDYNVMYVKGEKMYAADTLSRLPLQSDSADQKINLLEINALEGFGNSEQLLQRIVRTKDYKLDMLKKYIQDGWPAYTPPAMLPYARNKLEYTLQNGVIFKGLRIVPPSSLRSEILQMLHEDHPGIVRMLRLSRQYFWWPDIDAQINAFVQRCVQCQLHARKRSNANLSSWPETKSFFERVHVDIATFKGQRFLVLVDAFSKWVDVQSVPSMKASIVISALRKTFKYTGLPKNLVSDNGGTFVAEDFVTFLRENYIVHTLTPPGHHQSNGQVERVIEELEFYLRKLNAGANLSELERHLAGFCLFQNTTPHCNGSIPALLVFQQSPRTRLSAVCTERTRPVQEPVPVFVRVEHKEQRVPSELKSTVGTNTFRDAEGRLVHQSDATARTEELPIDDSKQSGITPRDTDATTCQDSATTSPMRHAMQSPRHKEHGVLEFRRSTRVRRPPERLTYY</sequence>
<dbReference type="GO" id="GO:0008270">
    <property type="term" value="F:zinc ion binding"/>
    <property type="evidence" value="ECO:0007669"/>
    <property type="project" value="UniProtKB-KW"/>
</dbReference>
<evidence type="ECO:0000313" key="14">
    <source>
        <dbReference type="Proteomes" id="UP000215902"/>
    </source>
</evidence>
<keyword evidence="8" id="KW-0479">Metal-binding</keyword>
<dbReference type="EC" id="2.7.7.49" evidence="1"/>
<dbReference type="Gene3D" id="4.10.60.10">
    <property type="entry name" value="Zinc finger, CCHC-type"/>
    <property type="match status" value="1"/>
</dbReference>
<feature type="domain" description="Integrase catalytic" evidence="12">
    <location>
        <begin position="1000"/>
        <end position="1157"/>
    </location>
</feature>
<dbReference type="GO" id="GO:0004190">
    <property type="term" value="F:aspartic-type endopeptidase activity"/>
    <property type="evidence" value="ECO:0007669"/>
    <property type="project" value="InterPro"/>
</dbReference>
<evidence type="ECO:0000256" key="4">
    <source>
        <dbReference type="ARBA" id="ARBA00022722"/>
    </source>
</evidence>
<name>A0A267FLK8_9PLAT</name>
<dbReference type="PROSITE" id="PS50994">
    <property type="entry name" value="INTEGRASE"/>
    <property type="match status" value="1"/>
</dbReference>
<dbReference type="GO" id="GO:0006508">
    <property type="term" value="P:proteolysis"/>
    <property type="evidence" value="ECO:0007669"/>
    <property type="project" value="InterPro"/>
</dbReference>
<evidence type="ECO:0000256" key="2">
    <source>
        <dbReference type="ARBA" id="ARBA00022679"/>
    </source>
</evidence>
<dbReference type="CDD" id="cd00303">
    <property type="entry name" value="retropepsin_like"/>
    <property type="match status" value="1"/>
</dbReference>
<feature type="region of interest" description="Disordered" evidence="9">
    <location>
        <begin position="1209"/>
        <end position="1285"/>
    </location>
</feature>
<dbReference type="InterPro" id="IPR043128">
    <property type="entry name" value="Rev_trsase/Diguanyl_cyclase"/>
</dbReference>
<feature type="compositionally biased region" description="Basic and acidic residues" evidence="9">
    <location>
        <begin position="1209"/>
        <end position="1229"/>
    </location>
</feature>
<gene>
    <name evidence="13" type="ORF">BOX15_Mlig007764g1</name>
</gene>
<accession>A0A267FLK8</accession>
<dbReference type="Gene3D" id="1.10.340.70">
    <property type="match status" value="1"/>
</dbReference>
<dbReference type="PROSITE" id="PS50158">
    <property type="entry name" value="ZF_CCHC"/>
    <property type="match status" value="2"/>
</dbReference>
<feature type="region of interest" description="Disordered" evidence="9">
    <location>
        <begin position="196"/>
        <end position="221"/>
    </location>
</feature>
<protein>
    <recommendedName>
        <fullName evidence="1">RNA-directed DNA polymerase</fullName>
        <ecNumber evidence="1">2.7.7.49</ecNumber>
    </recommendedName>
</protein>
<dbReference type="InterPro" id="IPR043502">
    <property type="entry name" value="DNA/RNA_pol_sf"/>
</dbReference>
<keyword evidence="6" id="KW-0378">Hydrolase</keyword>
<dbReference type="Gene3D" id="3.30.70.270">
    <property type="match status" value="2"/>
</dbReference>
<dbReference type="PANTHER" id="PTHR37984:SF5">
    <property type="entry name" value="PROTEIN NYNRIN-LIKE"/>
    <property type="match status" value="1"/>
</dbReference>
<dbReference type="SUPFAM" id="SSF53098">
    <property type="entry name" value="Ribonuclease H-like"/>
    <property type="match status" value="1"/>
</dbReference>
<dbReference type="InterPro" id="IPR041373">
    <property type="entry name" value="RT_RNaseH"/>
</dbReference>
<evidence type="ECO:0000313" key="13">
    <source>
        <dbReference type="EMBL" id="PAA73919.1"/>
    </source>
</evidence>
<dbReference type="CDD" id="cd09274">
    <property type="entry name" value="RNase_HI_RT_Ty3"/>
    <property type="match status" value="1"/>
</dbReference>
<dbReference type="Pfam" id="PF00665">
    <property type="entry name" value="rve"/>
    <property type="match status" value="1"/>
</dbReference>
<reference evidence="13 14" key="1">
    <citation type="submission" date="2017-06" db="EMBL/GenBank/DDBJ databases">
        <title>A platform for efficient transgenesis in Macrostomum lignano, a flatworm model organism for stem cell research.</title>
        <authorList>
            <person name="Berezikov E."/>
        </authorList>
    </citation>
    <scope>NUCLEOTIDE SEQUENCE [LARGE SCALE GENOMIC DNA]</scope>
    <source>
        <strain evidence="13">DV1</strain>
        <tissue evidence="13">Whole organism</tissue>
    </source>
</reference>
<dbReference type="InterPro" id="IPR021109">
    <property type="entry name" value="Peptidase_aspartic_dom_sf"/>
</dbReference>
<dbReference type="PROSITE" id="PS50878">
    <property type="entry name" value="RT_POL"/>
    <property type="match status" value="1"/>
</dbReference>